<name>A0AAJ1WQ69_9BACL</name>
<reference evidence="1 2" key="1">
    <citation type="submission" date="2023-07" db="EMBL/GenBank/DDBJ databases">
        <title>Genomic Encyclopedia of Type Strains, Phase IV (KMG-IV): sequencing the most valuable type-strain genomes for metagenomic binning, comparative biology and taxonomic classification.</title>
        <authorList>
            <person name="Goeker M."/>
        </authorList>
    </citation>
    <scope>NUCLEOTIDE SEQUENCE [LARGE SCALE GENOMIC DNA]</scope>
    <source>
        <strain evidence="1 2">DSM 46876</strain>
    </source>
</reference>
<evidence type="ECO:0000313" key="1">
    <source>
        <dbReference type="EMBL" id="MDQ0417237.1"/>
    </source>
</evidence>
<dbReference type="AlphaFoldDB" id="A0AAJ1WQ69"/>
<dbReference type="EMBL" id="JAUSUV010000005">
    <property type="protein sequence ID" value="MDQ0417237.1"/>
    <property type="molecule type" value="Genomic_DNA"/>
</dbReference>
<keyword evidence="2" id="KW-1185">Reference proteome</keyword>
<organism evidence="1 2">
    <name type="scientific">Croceifilum oryzae</name>
    <dbReference type="NCBI Taxonomy" id="1553429"/>
    <lineage>
        <taxon>Bacteria</taxon>
        <taxon>Bacillati</taxon>
        <taxon>Bacillota</taxon>
        <taxon>Bacilli</taxon>
        <taxon>Bacillales</taxon>
        <taxon>Thermoactinomycetaceae</taxon>
        <taxon>Croceifilum</taxon>
    </lineage>
</organism>
<evidence type="ECO:0000313" key="2">
    <source>
        <dbReference type="Proteomes" id="UP001238450"/>
    </source>
</evidence>
<accession>A0AAJ1WQ69</accession>
<dbReference type="Proteomes" id="UP001238450">
    <property type="component" value="Unassembled WGS sequence"/>
</dbReference>
<gene>
    <name evidence="1" type="ORF">J2Z48_001409</name>
</gene>
<proteinExistence type="predicted"/>
<sequence length="38" mass="4430">MITLMILTIIAKLAVKLLNKNRVILIIIMKKNWIPARK</sequence>
<comment type="caution">
    <text evidence="1">The sequence shown here is derived from an EMBL/GenBank/DDBJ whole genome shotgun (WGS) entry which is preliminary data.</text>
</comment>
<protein>
    <submittedName>
        <fullName evidence="1">Uncharacterized protein</fullName>
    </submittedName>
</protein>